<evidence type="ECO:0000256" key="10">
    <source>
        <dbReference type="ARBA" id="ARBA00075772"/>
    </source>
</evidence>
<feature type="repeat" description="WD" evidence="11">
    <location>
        <begin position="63"/>
        <end position="96"/>
    </location>
</feature>
<evidence type="ECO:0000256" key="3">
    <source>
        <dbReference type="ARBA" id="ARBA00022664"/>
    </source>
</evidence>
<evidence type="ECO:0000313" key="15">
    <source>
        <dbReference type="WBParaSite" id="HNAJ_0001067301-mRNA-1"/>
    </source>
</evidence>
<evidence type="ECO:0000313" key="14">
    <source>
        <dbReference type="Proteomes" id="UP000278807"/>
    </source>
</evidence>
<dbReference type="InterPro" id="IPR001680">
    <property type="entry name" value="WD40_rpt"/>
</dbReference>
<dbReference type="Proteomes" id="UP000278807">
    <property type="component" value="Unassembled WGS sequence"/>
</dbReference>
<feature type="repeat" description="WD" evidence="11">
    <location>
        <begin position="283"/>
        <end position="324"/>
    </location>
</feature>
<dbReference type="PANTHER" id="PTHR44006:SF1">
    <property type="entry name" value="U5 SMALL NUCLEAR RIBONUCLEOPROTEIN 40 KDA PROTEIN"/>
    <property type="match status" value="1"/>
</dbReference>
<evidence type="ECO:0000256" key="11">
    <source>
        <dbReference type="PROSITE-ProRule" id="PRU00221"/>
    </source>
</evidence>
<evidence type="ECO:0000256" key="6">
    <source>
        <dbReference type="ARBA" id="ARBA00023242"/>
    </source>
</evidence>
<accession>A0A0R3TSN9</accession>
<dbReference type="WBParaSite" id="HNAJ_0001067301-mRNA-1">
    <property type="protein sequence ID" value="HNAJ_0001067301-mRNA-1"/>
    <property type="gene ID" value="HNAJ_0001067301"/>
</dbReference>
<dbReference type="InterPro" id="IPR036322">
    <property type="entry name" value="WD40_repeat_dom_sf"/>
</dbReference>
<feature type="repeat" description="WD" evidence="11">
    <location>
        <begin position="198"/>
        <end position="232"/>
    </location>
</feature>
<dbReference type="PROSITE" id="PS50294">
    <property type="entry name" value="WD_REPEATS_REGION"/>
    <property type="match status" value="5"/>
</dbReference>
<dbReference type="Pfam" id="PF00400">
    <property type="entry name" value="WD40"/>
    <property type="match status" value="7"/>
</dbReference>
<dbReference type="PROSITE" id="PS00678">
    <property type="entry name" value="WD_REPEATS_1"/>
    <property type="match status" value="2"/>
</dbReference>
<feature type="compositionally biased region" description="Basic residues" evidence="12">
    <location>
        <begin position="365"/>
        <end position="379"/>
    </location>
</feature>
<keyword evidence="2 11" id="KW-0853">WD repeat</keyword>
<reference evidence="15" key="1">
    <citation type="submission" date="2017-02" db="UniProtKB">
        <authorList>
            <consortium name="WormBaseParasite"/>
        </authorList>
    </citation>
    <scope>IDENTIFICATION</scope>
</reference>
<dbReference type="AlphaFoldDB" id="A0A0R3TSN9"/>
<sequence length="731" mass="81829">MDLKRSFPAMSMVPVPSKRARIGDTQAIAPYQIQKSNQGQIIPAGMAGSMQRTSSLHSPNMLLTGHESEVFCVKFVPSDGNYVVSAGFDRQVFVWETYGECDNIAVMPGHGGAILDLALSTDGEFLYSASSDKTVAIWDLNVCQRVKKIRGHQNIVNSVGIARRGPQMVVSGSDDGTVRLWDRRQKTEVQNFQNTYQVLSVTFNDTAELIFSGGIDNIIKGWDLRKLDVAMRLNGHTDTVTGLALSPDGNFLLSNSMDNTLRIWDVRPYAPPERCTKILYGHMHTYEKNLLRCAWSADGQYVTCGSGDRYVHVWDVKTRNLIYKLPGHSASVNETAFHPREPILASAGSDKKIFLGELELKKTAKKRYSGSRSSKKPKSSSRASSGRTPHKTRPRSKSKTARKLIAITRSAKKYQSDIDKYLSWLHRVHLWFSSKLENIWEIVCSIHAAELESITYDSFKAILLDVGAPFNDVEIHLLAMLLDPEAEGFIQIKKFSQGIHEICKEEEMRVTKLLPSPLIKPLVRWVRINFMNATVASVPFHPLHFQEDVPSFYTTDLLIDIIRRKTYACAPSIKLSIKRNATPTQEIHQIGATLTQLGVKGGTKFAPEEVTILYESEYKCDSSVARSCTTSFENCHLLWDEAPLLSEEVIGKDFRTTTMDEASNTASESSDEDSDASSIVSLATYVTMAQRTRRRAKVMRRLARKCEQRIRAAEVSSNAEYLEAHSIVADS</sequence>
<feature type="compositionally biased region" description="Basic residues" evidence="12">
    <location>
        <begin position="388"/>
        <end position="401"/>
    </location>
</feature>
<dbReference type="PROSITE" id="PS50082">
    <property type="entry name" value="WD_REPEATS_2"/>
    <property type="match status" value="7"/>
</dbReference>
<evidence type="ECO:0000313" key="13">
    <source>
        <dbReference type="EMBL" id="VDO08474.1"/>
    </source>
</evidence>
<dbReference type="InterPro" id="IPR019775">
    <property type="entry name" value="WD40_repeat_CS"/>
</dbReference>
<evidence type="ECO:0000256" key="5">
    <source>
        <dbReference type="ARBA" id="ARBA00023187"/>
    </source>
</evidence>
<dbReference type="SMART" id="SM00320">
    <property type="entry name" value="WD40"/>
    <property type="match status" value="7"/>
</dbReference>
<evidence type="ECO:0000256" key="7">
    <source>
        <dbReference type="ARBA" id="ARBA00057342"/>
    </source>
</evidence>
<dbReference type="GO" id="GO:0006397">
    <property type="term" value="P:mRNA processing"/>
    <property type="evidence" value="ECO:0007669"/>
    <property type="project" value="UniProtKB-KW"/>
</dbReference>
<evidence type="ECO:0000256" key="4">
    <source>
        <dbReference type="ARBA" id="ARBA00022737"/>
    </source>
</evidence>
<dbReference type="InterPro" id="IPR020472">
    <property type="entry name" value="WD40_PAC1"/>
</dbReference>
<comment type="function">
    <text evidence="7">Required for pre-mRNA splicing as component of the activated spliceosome. Component of the U5 small nuclear ribonucleoprotein (snRNP) complex and the U4/U6-U5 tri-snRNP complex, building blocks of the spliceosome. As a component of the minor spliceosome, involved in the splicing of U12-type introns in pre-mRNAs.</text>
</comment>
<gene>
    <name evidence="13" type="ORF">HNAJ_LOCUS10668</name>
</gene>
<keyword evidence="6" id="KW-0539">Nucleus</keyword>
<feature type="repeat" description="WD" evidence="11">
    <location>
        <begin position="325"/>
        <end position="366"/>
    </location>
</feature>
<comment type="subcellular location">
    <subcellularLocation>
        <location evidence="1">Nucleus</location>
    </subcellularLocation>
</comment>
<feature type="region of interest" description="Disordered" evidence="12">
    <location>
        <begin position="365"/>
        <end position="401"/>
    </location>
</feature>
<protein>
    <recommendedName>
        <fullName evidence="9">U5 small nuclear ribonucleoprotein 40 kDa protein</fullName>
    </recommendedName>
    <alternativeName>
        <fullName evidence="10">WD repeat-containing protein 57</fullName>
    </alternativeName>
</protein>
<feature type="repeat" description="WD" evidence="11">
    <location>
        <begin position="233"/>
        <end position="267"/>
    </location>
</feature>
<proteinExistence type="predicted"/>
<evidence type="ECO:0000256" key="1">
    <source>
        <dbReference type="ARBA" id="ARBA00004123"/>
    </source>
</evidence>
<feature type="repeat" description="WD" evidence="11">
    <location>
        <begin position="107"/>
        <end position="148"/>
    </location>
</feature>
<evidence type="ECO:0000256" key="9">
    <source>
        <dbReference type="ARBA" id="ARBA00073554"/>
    </source>
</evidence>
<dbReference type="FunFam" id="2.130.10.10:FF:000229">
    <property type="entry name" value="Small nuclear ribonucleoprotein U5 subunit 40"/>
    <property type="match status" value="1"/>
</dbReference>
<dbReference type="GO" id="GO:0003723">
    <property type="term" value="F:RNA binding"/>
    <property type="evidence" value="ECO:0007669"/>
    <property type="project" value="TreeGrafter"/>
</dbReference>
<name>A0A0R3TSN9_RODNA</name>
<evidence type="ECO:0000256" key="8">
    <source>
        <dbReference type="ARBA" id="ARBA00064268"/>
    </source>
</evidence>
<dbReference type="GO" id="GO:0071013">
    <property type="term" value="C:catalytic step 2 spliceosome"/>
    <property type="evidence" value="ECO:0007669"/>
    <property type="project" value="TreeGrafter"/>
</dbReference>
<organism evidence="15">
    <name type="scientific">Rodentolepis nana</name>
    <name type="common">Dwarf tapeworm</name>
    <name type="synonym">Hymenolepis nana</name>
    <dbReference type="NCBI Taxonomy" id="102285"/>
    <lineage>
        <taxon>Eukaryota</taxon>
        <taxon>Metazoa</taxon>
        <taxon>Spiralia</taxon>
        <taxon>Lophotrochozoa</taxon>
        <taxon>Platyhelminthes</taxon>
        <taxon>Cestoda</taxon>
        <taxon>Eucestoda</taxon>
        <taxon>Cyclophyllidea</taxon>
        <taxon>Hymenolepididae</taxon>
        <taxon>Rodentolepis</taxon>
    </lineage>
</organism>
<comment type="subunit">
    <text evidence="8">Component of the pre-catalytic and catalytic spliceosome complexes. Component of the postcatalytic spliceosome P complex. Part of the U5 snRNP complex. Interacts with PRPF8. Component of the U4/U6-U5 tri-snRNP complex composed of the U4, U6 and U5 snRNAs and at least PRPF3, PRPF4, PRPF6, PRPF8, PRPF31, SNRNP200, TXNL4A, WDR57, SNRNP40, DDX23, CD2BP2, PPIH, SNU13, EFTUD2, SART1 and USP39. Component of the minor spliceosome, which splices U12-type introns.</text>
</comment>
<evidence type="ECO:0000256" key="12">
    <source>
        <dbReference type="SAM" id="MobiDB-lite"/>
    </source>
</evidence>
<keyword evidence="3" id="KW-0507">mRNA processing</keyword>
<keyword evidence="14" id="KW-1185">Reference proteome</keyword>
<keyword evidence="4" id="KW-0677">Repeat</keyword>
<dbReference type="PRINTS" id="PR00320">
    <property type="entry name" value="GPROTEINBRPT"/>
</dbReference>
<dbReference type="GO" id="GO:0005682">
    <property type="term" value="C:U5 snRNP"/>
    <property type="evidence" value="ECO:0007669"/>
    <property type="project" value="UniProtKB-ARBA"/>
</dbReference>
<reference evidence="13 14" key="2">
    <citation type="submission" date="2018-11" db="EMBL/GenBank/DDBJ databases">
        <authorList>
            <consortium name="Pathogen Informatics"/>
        </authorList>
    </citation>
    <scope>NUCLEOTIDE SEQUENCE [LARGE SCALE GENOMIC DNA]</scope>
</reference>
<dbReference type="SUPFAM" id="SSF50978">
    <property type="entry name" value="WD40 repeat-like"/>
    <property type="match status" value="1"/>
</dbReference>
<evidence type="ECO:0000256" key="2">
    <source>
        <dbReference type="ARBA" id="ARBA00022574"/>
    </source>
</evidence>
<dbReference type="InterPro" id="IPR015943">
    <property type="entry name" value="WD40/YVTN_repeat-like_dom_sf"/>
</dbReference>
<keyword evidence="5" id="KW-0508">mRNA splicing</keyword>
<dbReference type="EMBL" id="UZAE01013151">
    <property type="protein sequence ID" value="VDO08474.1"/>
    <property type="molecule type" value="Genomic_DNA"/>
</dbReference>
<dbReference type="STRING" id="102285.A0A0R3TSN9"/>
<dbReference type="InterPro" id="IPR052234">
    <property type="entry name" value="U5_snRNP_Component"/>
</dbReference>
<dbReference type="OrthoDB" id="1068471at2759"/>
<dbReference type="PANTHER" id="PTHR44006">
    <property type="entry name" value="U5 SMALL NUCLEAR RIBONUCLEOPROTEIN 40 KDA PROTEIN"/>
    <property type="match status" value="1"/>
</dbReference>
<dbReference type="Gene3D" id="2.130.10.10">
    <property type="entry name" value="YVTN repeat-like/Quinoprotein amine dehydrogenase"/>
    <property type="match status" value="1"/>
</dbReference>
<feature type="repeat" description="WD" evidence="11">
    <location>
        <begin position="149"/>
        <end position="191"/>
    </location>
</feature>
<dbReference type="CDD" id="cd00200">
    <property type="entry name" value="WD40"/>
    <property type="match status" value="1"/>
</dbReference>
<dbReference type="GO" id="GO:0000375">
    <property type="term" value="P:RNA splicing, via transesterification reactions"/>
    <property type="evidence" value="ECO:0007669"/>
    <property type="project" value="UniProtKB-ARBA"/>
</dbReference>